<evidence type="ECO:0000313" key="1">
    <source>
        <dbReference type="EMBL" id="KAI0060740.1"/>
    </source>
</evidence>
<keyword evidence="2" id="KW-1185">Reference proteome</keyword>
<name>A0ACB8SWA6_9AGAM</name>
<evidence type="ECO:0000313" key="2">
    <source>
        <dbReference type="Proteomes" id="UP000814140"/>
    </source>
</evidence>
<dbReference type="EMBL" id="MU277217">
    <property type="protein sequence ID" value="KAI0060740.1"/>
    <property type="molecule type" value="Genomic_DNA"/>
</dbReference>
<proteinExistence type="predicted"/>
<reference evidence="1" key="1">
    <citation type="submission" date="2021-03" db="EMBL/GenBank/DDBJ databases">
        <authorList>
            <consortium name="DOE Joint Genome Institute"/>
            <person name="Ahrendt S."/>
            <person name="Looney B.P."/>
            <person name="Miyauchi S."/>
            <person name="Morin E."/>
            <person name="Drula E."/>
            <person name="Courty P.E."/>
            <person name="Chicoki N."/>
            <person name="Fauchery L."/>
            <person name="Kohler A."/>
            <person name="Kuo A."/>
            <person name="Labutti K."/>
            <person name="Pangilinan J."/>
            <person name="Lipzen A."/>
            <person name="Riley R."/>
            <person name="Andreopoulos W."/>
            <person name="He G."/>
            <person name="Johnson J."/>
            <person name="Barry K.W."/>
            <person name="Grigoriev I.V."/>
            <person name="Nagy L."/>
            <person name="Hibbett D."/>
            <person name="Henrissat B."/>
            <person name="Matheny P.B."/>
            <person name="Labbe J."/>
            <person name="Martin F."/>
        </authorList>
    </citation>
    <scope>NUCLEOTIDE SEQUENCE</scope>
    <source>
        <strain evidence="1">HHB10654</strain>
    </source>
</reference>
<organism evidence="1 2">
    <name type="scientific">Artomyces pyxidatus</name>
    <dbReference type="NCBI Taxonomy" id="48021"/>
    <lineage>
        <taxon>Eukaryota</taxon>
        <taxon>Fungi</taxon>
        <taxon>Dikarya</taxon>
        <taxon>Basidiomycota</taxon>
        <taxon>Agaricomycotina</taxon>
        <taxon>Agaricomycetes</taxon>
        <taxon>Russulales</taxon>
        <taxon>Auriscalpiaceae</taxon>
        <taxon>Artomyces</taxon>
    </lineage>
</organism>
<reference evidence="1" key="2">
    <citation type="journal article" date="2022" name="New Phytol.">
        <title>Evolutionary transition to the ectomycorrhizal habit in the genomes of a hyperdiverse lineage of mushroom-forming fungi.</title>
        <authorList>
            <person name="Looney B."/>
            <person name="Miyauchi S."/>
            <person name="Morin E."/>
            <person name="Drula E."/>
            <person name="Courty P.E."/>
            <person name="Kohler A."/>
            <person name="Kuo A."/>
            <person name="LaButti K."/>
            <person name="Pangilinan J."/>
            <person name="Lipzen A."/>
            <person name="Riley R."/>
            <person name="Andreopoulos W."/>
            <person name="He G."/>
            <person name="Johnson J."/>
            <person name="Nolan M."/>
            <person name="Tritt A."/>
            <person name="Barry K.W."/>
            <person name="Grigoriev I.V."/>
            <person name="Nagy L.G."/>
            <person name="Hibbett D."/>
            <person name="Henrissat B."/>
            <person name="Matheny P.B."/>
            <person name="Labbe J."/>
            <person name="Martin F.M."/>
        </authorList>
    </citation>
    <scope>NUCLEOTIDE SEQUENCE</scope>
    <source>
        <strain evidence="1">HHB10654</strain>
    </source>
</reference>
<comment type="caution">
    <text evidence="1">The sequence shown here is derived from an EMBL/GenBank/DDBJ whole genome shotgun (WGS) entry which is preliminary data.</text>
</comment>
<protein>
    <submittedName>
        <fullName evidence="1">Uncharacterized protein</fullName>
    </submittedName>
</protein>
<accession>A0ACB8SWA6</accession>
<sequence length="90" mass="10009">MTFNTIKTLTLEGVVQNSATNEFIPVALHRITAPLDLVSSRYYPRPSPEFALSVLESVPERRGSLLSKSTTPRSSSSRLIRVSCHICFKT</sequence>
<gene>
    <name evidence="1" type="ORF">BV25DRAFT_1827634</name>
</gene>
<dbReference type="Proteomes" id="UP000814140">
    <property type="component" value="Unassembled WGS sequence"/>
</dbReference>